<dbReference type="STRING" id="856793.MICA_1395"/>
<evidence type="ECO:0000313" key="2">
    <source>
        <dbReference type="Proteomes" id="UP000009286"/>
    </source>
</evidence>
<dbReference type="AlphaFoldDB" id="G2KM17"/>
<dbReference type="Proteomes" id="UP000009286">
    <property type="component" value="Chromosome"/>
</dbReference>
<dbReference type="OrthoDB" id="9804361at2"/>
<protein>
    <submittedName>
        <fullName evidence="1">Uncharacterized protein</fullName>
    </submittedName>
</protein>
<name>G2KM17_MICAA</name>
<dbReference type="EMBL" id="CP002382">
    <property type="protein sequence ID" value="AEP09713.1"/>
    <property type="molecule type" value="Genomic_DNA"/>
</dbReference>
<evidence type="ECO:0000313" key="1">
    <source>
        <dbReference type="EMBL" id="AEP09713.1"/>
    </source>
</evidence>
<reference evidence="1 2" key="1">
    <citation type="journal article" date="2011" name="BMC Genomics">
        <title>Genomic insights into an obligate epibiotic bacterial predator: Micavibrio aeruginosavorus ARL-13.</title>
        <authorList>
            <person name="Wang Z."/>
            <person name="Kadouri D."/>
            <person name="Wu M."/>
        </authorList>
    </citation>
    <scope>NUCLEOTIDE SEQUENCE [LARGE SCALE GENOMIC DNA]</scope>
    <source>
        <strain evidence="1 2">ARL-13</strain>
    </source>
</reference>
<keyword evidence="2" id="KW-1185">Reference proteome</keyword>
<gene>
    <name evidence="1" type="ordered locus">MICA_1395</name>
</gene>
<dbReference type="RefSeq" id="WP_014102936.1">
    <property type="nucleotide sequence ID" value="NC_016026.1"/>
</dbReference>
<sequence>MKKTVISIAALLLIVCAGLAFGGSGLLAKWRVHQALGMLGFTHAHGGQAEWADGGIILRDIKIDKDGFSTIEQMRINGPLAMLMPFLGGMPSITIDRATLTIDAAALLLPFRGDMKFPQQSLPALFKKNSIQNIALNAVQIDMNSPAGAIRVEAKGQATTLPDGGVRLQGVVWGSQYQLTTTISANGEVAADGTLSADFEIQDGKANMKTIMASRMGGWAILNAAPNQPVTISAQLAAGQFVYHGIAMNGMTATLNGPAPAMKATMQAALAGGAKGTNITADWAGTIGKTESATIRAQVDNAADLFAALGAGVLKQNGHAIAVPSDDVREKQSRPGMIVTATARTTAPQKTYDLSITGLDNAEWMRGEWRHMPSMIELDIHNLDMDEFTSVAGWKNTRLSGTLTGLAGIIFTPNEGLNIQDALFRTASSGTLKFGGDEFPDHITIEDAGTKETRTLMKNFDYGLIEIYIDGPGAGPMDTDITIGGRTAGNQSKPDIIQLHSKAGLMGLVGLTP</sequence>
<dbReference type="HOGENOM" id="CLU_530818_0_0_5"/>
<proteinExistence type="predicted"/>
<organism evidence="1 2">
    <name type="scientific">Micavibrio aeruginosavorus (strain ARL-13)</name>
    <dbReference type="NCBI Taxonomy" id="856793"/>
    <lineage>
        <taxon>Bacteria</taxon>
        <taxon>Pseudomonadati</taxon>
        <taxon>Bdellovibrionota</taxon>
        <taxon>Bdellovibrionia</taxon>
        <taxon>Bdellovibrionales</taxon>
        <taxon>Pseudobdellovibrionaceae</taxon>
        <taxon>Micavibrio</taxon>
    </lineage>
</organism>
<accession>G2KM17</accession>
<dbReference type="KEGG" id="mai:MICA_1395"/>